<comment type="caution">
    <text evidence="1">The sequence shown here is derived from an EMBL/GenBank/DDBJ whole genome shotgun (WGS) entry which is preliminary data.</text>
</comment>
<gene>
    <name evidence="1" type="ORF">RPERSI_LOCUS1357</name>
</gene>
<reference evidence="1" key="1">
    <citation type="submission" date="2021-06" db="EMBL/GenBank/DDBJ databases">
        <authorList>
            <person name="Kallberg Y."/>
            <person name="Tangrot J."/>
            <person name="Rosling A."/>
        </authorList>
    </citation>
    <scope>NUCLEOTIDE SEQUENCE</scope>
    <source>
        <strain evidence="1">MA461A</strain>
    </source>
</reference>
<accession>A0ACA9KS97</accession>
<evidence type="ECO:0000313" key="2">
    <source>
        <dbReference type="Proteomes" id="UP000789920"/>
    </source>
</evidence>
<sequence length="117" mass="13404">MASQNLSSVTLMTSYDSSLMASPPDPVWKHFVATPLKSPGHFSAQCKYCATQFNRRCLNELVVHLTKECEDESLDNETRSKYLEIAIQRQLSKEQASSKNQSKKQKISINDYWENEN</sequence>
<name>A0ACA9KS97_9GLOM</name>
<protein>
    <submittedName>
        <fullName evidence="1">27546_t:CDS:1</fullName>
    </submittedName>
</protein>
<dbReference type="Proteomes" id="UP000789920">
    <property type="component" value="Unassembled WGS sequence"/>
</dbReference>
<keyword evidence="2" id="KW-1185">Reference proteome</keyword>
<dbReference type="EMBL" id="CAJVQC010001222">
    <property type="protein sequence ID" value="CAG8490232.1"/>
    <property type="molecule type" value="Genomic_DNA"/>
</dbReference>
<proteinExistence type="predicted"/>
<evidence type="ECO:0000313" key="1">
    <source>
        <dbReference type="EMBL" id="CAG8490232.1"/>
    </source>
</evidence>
<organism evidence="1 2">
    <name type="scientific">Racocetra persica</name>
    <dbReference type="NCBI Taxonomy" id="160502"/>
    <lineage>
        <taxon>Eukaryota</taxon>
        <taxon>Fungi</taxon>
        <taxon>Fungi incertae sedis</taxon>
        <taxon>Mucoromycota</taxon>
        <taxon>Glomeromycotina</taxon>
        <taxon>Glomeromycetes</taxon>
        <taxon>Diversisporales</taxon>
        <taxon>Gigasporaceae</taxon>
        <taxon>Racocetra</taxon>
    </lineage>
</organism>